<comment type="similarity">
    <text evidence="1">Belongs to the protein kinase superfamily. ADCK protein kinase family.</text>
</comment>
<reference evidence="4" key="1">
    <citation type="submission" date="2021-10" db="EMBL/GenBank/DDBJ databases">
        <title>The diversity and Nitrogen Metabolism of Culturable Nitrate-Utilizing Bacteria Within the Oxygen Minimum Zone of the Changjiang (Yangtze River)Estuary.</title>
        <authorList>
            <person name="Zhang D."/>
            <person name="Zheng J."/>
            <person name="Liu S."/>
            <person name="He W."/>
        </authorList>
    </citation>
    <scope>NUCLEOTIDE SEQUENCE</scope>
    <source>
        <strain evidence="4">FXH-223</strain>
    </source>
</reference>
<sequence>MSVTEHTAPAPPAVRESARRKPAGHEPADAATSGQDWPALKAFSGHQRDGGLRAWLAVMEGTLKAIERTAWQGRQLADQALAAWRAFESGAGDVAGECQELAREAKRWPARLKRLSITGWMLTRVLASYRLWGTRSAFLPSSMRQAALDALHRKNARRFRKTSLEQGGAFLKIGQILSSRPDLLPAAWVEELAPLQDQARPETFEAVRAVIEAQFDAPLEQLFDFFDPQPLAAASIGQVHRARLPDGRQVAVKVQRPGLDEVIELDLSLLKIFIDSVRGALPPMDFDTIIGEIQRTVRDELDYRGEARAMGRVRALLADKPSITVPATVDSLCGRRVLTSEFVQGRKLTTVLDEYRQQGRDQAVADSLHTLLDAWFHQVLVGGVFQADPHPGNLLVDDQDRLVVLDFGCTIELPEPFRRGYLRVLQAAIVGERQVVAETLAELGFATRSGRPDTLLAFTDALLDQLREALLTAGNDGTEWPGAKQVMARVRELLIRMGDDPVETLPAEFIMLARVFGTLGGLFLHYQPRVDVARLVLAYLSNPATLGDTGPAPRPDPAPWWRRWRPLATGA</sequence>
<dbReference type="SUPFAM" id="SSF56112">
    <property type="entry name" value="Protein kinase-like (PK-like)"/>
    <property type="match status" value="1"/>
</dbReference>
<dbReference type="PANTHER" id="PTHR10566:SF113">
    <property type="entry name" value="PROTEIN ACTIVITY OF BC1 COMPLEX KINASE 7, CHLOROPLASTIC"/>
    <property type="match status" value="1"/>
</dbReference>
<dbReference type="AlphaFoldDB" id="A0A9Q3UPX1"/>
<name>A0A9Q3UPX1_9GAMM</name>
<dbReference type="Pfam" id="PF03109">
    <property type="entry name" value="ABC1"/>
    <property type="match status" value="1"/>
</dbReference>
<dbReference type="CDD" id="cd05121">
    <property type="entry name" value="ABC1_ADCK3-like"/>
    <property type="match status" value="1"/>
</dbReference>
<dbReference type="RefSeq" id="WP_228234192.1">
    <property type="nucleotide sequence ID" value="NZ_JAJGNA010000014.1"/>
</dbReference>
<keyword evidence="5" id="KW-1185">Reference proteome</keyword>
<evidence type="ECO:0000313" key="5">
    <source>
        <dbReference type="Proteomes" id="UP001108027"/>
    </source>
</evidence>
<gene>
    <name evidence="4" type="ORF">LL252_12210</name>
</gene>
<comment type="caution">
    <text evidence="4">The sequence shown here is derived from an EMBL/GenBank/DDBJ whole genome shotgun (WGS) entry which is preliminary data.</text>
</comment>
<feature type="domain" description="ABC1 atypical kinase-like" evidence="3">
    <location>
        <begin position="195"/>
        <end position="438"/>
    </location>
</feature>
<dbReference type="InterPro" id="IPR011009">
    <property type="entry name" value="Kinase-like_dom_sf"/>
</dbReference>
<dbReference type="GO" id="GO:0016301">
    <property type="term" value="F:kinase activity"/>
    <property type="evidence" value="ECO:0007669"/>
    <property type="project" value="UniProtKB-KW"/>
</dbReference>
<feature type="compositionally biased region" description="Basic and acidic residues" evidence="2">
    <location>
        <begin position="16"/>
        <end position="28"/>
    </location>
</feature>
<proteinExistence type="inferred from homology"/>
<dbReference type="EMBL" id="JAJGNA010000014">
    <property type="protein sequence ID" value="MCC4309334.1"/>
    <property type="molecule type" value="Genomic_DNA"/>
</dbReference>
<dbReference type="Proteomes" id="UP001108027">
    <property type="component" value="Unassembled WGS sequence"/>
</dbReference>
<keyword evidence="4" id="KW-0808">Transferase</keyword>
<dbReference type="InterPro" id="IPR004147">
    <property type="entry name" value="ABC1_dom"/>
</dbReference>
<evidence type="ECO:0000256" key="2">
    <source>
        <dbReference type="SAM" id="MobiDB-lite"/>
    </source>
</evidence>
<evidence type="ECO:0000259" key="3">
    <source>
        <dbReference type="Pfam" id="PF03109"/>
    </source>
</evidence>
<dbReference type="InterPro" id="IPR050154">
    <property type="entry name" value="UbiB_kinase"/>
</dbReference>
<protein>
    <submittedName>
        <fullName evidence="4">AarF/ABC1/UbiB kinase family protein</fullName>
    </submittedName>
</protein>
<evidence type="ECO:0000256" key="1">
    <source>
        <dbReference type="ARBA" id="ARBA00009670"/>
    </source>
</evidence>
<evidence type="ECO:0000313" key="4">
    <source>
        <dbReference type="EMBL" id="MCC4309334.1"/>
    </source>
</evidence>
<dbReference type="PANTHER" id="PTHR10566">
    <property type="entry name" value="CHAPERONE-ACTIVITY OF BC1 COMPLEX CABC1 -RELATED"/>
    <property type="match status" value="1"/>
</dbReference>
<organism evidence="4 5">
    <name type="scientific">Alloalcanivorax marinus</name>
    <dbReference type="NCBI Taxonomy" id="1177169"/>
    <lineage>
        <taxon>Bacteria</taxon>
        <taxon>Pseudomonadati</taxon>
        <taxon>Pseudomonadota</taxon>
        <taxon>Gammaproteobacteria</taxon>
        <taxon>Oceanospirillales</taxon>
        <taxon>Alcanivoracaceae</taxon>
        <taxon>Alloalcanivorax</taxon>
    </lineage>
</organism>
<feature type="region of interest" description="Disordered" evidence="2">
    <location>
        <begin position="1"/>
        <end position="36"/>
    </location>
</feature>
<accession>A0A9Q3UPX1</accession>
<keyword evidence="4" id="KW-0418">Kinase</keyword>